<keyword evidence="1" id="KW-1133">Transmembrane helix</keyword>
<gene>
    <name evidence="2" type="ORF">ENT99_03925</name>
    <name evidence="3" type="ORF">ENU64_02355</name>
</gene>
<dbReference type="EMBL" id="DTDH01000070">
    <property type="protein sequence ID" value="HGT98260.1"/>
    <property type="molecule type" value="Genomic_DNA"/>
</dbReference>
<evidence type="ECO:0000313" key="2">
    <source>
        <dbReference type="EMBL" id="HFQ78835.1"/>
    </source>
</evidence>
<reference evidence="3" key="1">
    <citation type="journal article" date="2020" name="mSystems">
        <title>Genome- and Community-Level Interaction Insights into Carbon Utilization and Element Cycling Functions of Hydrothermarchaeota in Hydrothermal Sediment.</title>
        <authorList>
            <person name="Zhou Z."/>
            <person name="Liu Y."/>
            <person name="Xu W."/>
            <person name="Pan J."/>
            <person name="Luo Z.H."/>
            <person name="Li M."/>
        </authorList>
    </citation>
    <scope>NUCLEOTIDE SEQUENCE [LARGE SCALE GENOMIC DNA]</scope>
    <source>
        <strain evidence="2">SpSt-629</strain>
        <strain evidence="3">SpSt-688</strain>
    </source>
</reference>
<keyword evidence="1" id="KW-0812">Transmembrane</keyword>
<protein>
    <submittedName>
        <fullName evidence="3">Uncharacterized protein</fullName>
    </submittedName>
</protein>
<organism evidence="3">
    <name type="scientific">Ignisphaera aggregans</name>
    <dbReference type="NCBI Taxonomy" id="334771"/>
    <lineage>
        <taxon>Archaea</taxon>
        <taxon>Thermoproteota</taxon>
        <taxon>Thermoprotei</taxon>
        <taxon>Desulfurococcales</taxon>
        <taxon>Desulfurococcaceae</taxon>
        <taxon>Ignisphaera</taxon>
    </lineage>
</organism>
<comment type="caution">
    <text evidence="3">The sequence shown here is derived from an EMBL/GenBank/DDBJ whole genome shotgun (WGS) entry which is preliminary data.</text>
</comment>
<feature type="transmembrane region" description="Helical" evidence="1">
    <location>
        <begin position="12"/>
        <end position="35"/>
    </location>
</feature>
<dbReference type="AlphaFoldDB" id="A0A7J3MXT7"/>
<proteinExistence type="predicted"/>
<keyword evidence="1" id="KW-0472">Membrane</keyword>
<dbReference type="EMBL" id="DTAU01000074">
    <property type="protein sequence ID" value="HFQ78835.1"/>
    <property type="molecule type" value="Genomic_DNA"/>
</dbReference>
<name>A0A7J3MXT7_9CREN</name>
<accession>A0A7J3MXT7</accession>
<evidence type="ECO:0000313" key="3">
    <source>
        <dbReference type="EMBL" id="HGT98260.1"/>
    </source>
</evidence>
<evidence type="ECO:0000256" key="1">
    <source>
        <dbReference type="SAM" id="Phobius"/>
    </source>
</evidence>
<sequence length="402" mass="44449">MCRRSYMKKGISAVAGGLIILAILFTTIIPLIILMQNSYAIFLNESNSRRIFDTDRISESLAVEVSQDTETKQLVLILSNNGPVYVRVVRVWAIDVAMQRSIRDDGPCLIEEPPSLPPGANSTLNLQHCIDKFTGIVQFLVVTERGRIFSSNRVNLTSGHLIDIVFPYTLTLSIINMKRGATYDVHVEPLGEGSVSPETFTYKATASNENVTVAFGVTAGKYRVSLYENGILAKIKWNPRIVYIPDTTAVIFDLGRKEYQSVPLEIIFYTPRKVLVRQSEEESFDVGIWVQLPREALEPVEINLIDASRINVNGPSNIIRELTCMTSSGFILQPGQRAMAAMCTLTVHGGGKPGEKYDLTIIVNEGAIKGNGFYSSLNYENKKTESTPITVQIIKGTPGPPE</sequence>